<dbReference type="GO" id="GO:0050660">
    <property type="term" value="F:flavin adenine dinucleotide binding"/>
    <property type="evidence" value="ECO:0007669"/>
    <property type="project" value="TreeGrafter"/>
</dbReference>
<dbReference type="InterPro" id="IPR004099">
    <property type="entry name" value="Pyr_nucl-diS_OxRdtase_dimer"/>
</dbReference>
<feature type="binding site" evidence="9">
    <location>
        <begin position="172"/>
        <end position="179"/>
    </location>
    <ligand>
        <name>NAD(+)</name>
        <dbReference type="ChEBI" id="CHEBI:57540"/>
    </ligand>
</feature>
<sequence>MKYDIVIIGFGKAGKTLAVKAAALGKKVALIERSPKMYGGTCINVGCIPTKRLITAAKEAKFVNNSVESEYYTLSVENKNKLISALNAKNYVMLNDKENIDVIDGVGSFASENSVLVTTTSGEKKIIEGDFIIINSGSKEADAPFEVVSSNVFSSQTLLDLKNLPKHFVIIGSGFIGIEFASMFANFGSKVTIVGRSKLLKNEDDDIANSVKEALRVQGVEILEDCEIGCVKENVLNFKQNGEQRCLRADAFLIALGRVANVDDLNLKAAGVELNEKGFIKTNENLQTNVPNIYAVGDVRGGELFTYTSLDDFRIVYSQIFGDKKRNTKNRSIHANVLFTDTPLARIGVNAKEASKFGLNFKELKLSMATVPGAKVLNHDVGMLKAIVDVQSGEILGASFHCIYANELINEIAIAMNLKANANFFKNQIFTHPSISEALNDLFGQF</sequence>
<keyword evidence="9" id="KW-0520">NAD</keyword>
<dbReference type="PRINTS" id="PR00411">
    <property type="entry name" value="PNDRDTASEI"/>
</dbReference>
<keyword evidence="7 11" id="KW-0676">Redox-active center</keyword>
<evidence type="ECO:0000256" key="6">
    <source>
        <dbReference type="ARBA" id="ARBA00023157"/>
    </source>
</evidence>
<dbReference type="Gene3D" id="3.50.50.60">
    <property type="entry name" value="FAD/NAD(P)-binding domain"/>
    <property type="match status" value="2"/>
</dbReference>
<feature type="disulfide bond" description="Redox-active" evidence="10">
    <location>
        <begin position="42"/>
        <end position="47"/>
    </location>
</feature>
<dbReference type="InterPro" id="IPR001100">
    <property type="entry name" value="Pyr_nuc-diS_OxRdtase"/>
</dbReference>
<feature type="binding site" evidence="9">
    <location>
        <position position="51"/>
    </location>
    <ligand>
        <name>FAD</name>
        <dbReference type="ChEBI" id="CHEBI:57692"/>
    </ligand>
</feature>
<evidence type="ECO:0000259" key="12">
    <source>
        <dbReference type="Pfam" id="PF02852"/>
    </source>
</evidence>
<comment type="cofactor">
    <cofactor evidence="9">
        <name>FAD</name>
        <dbReference type="ChEBI" id="CHEBI:57692"/>
    </cofactor>
    <text evidence="9">Binds 1 FAD per subunit.</text>
</comment>
<dbReference type="KEGG" id="ccoc:CCON33237_0858"/>
<dbReference type="PANTHER" id="PTHR43014">
    <property type="entry name" value="MERCURIC REDUCTASE"/>
    <property type="match status" value="1"/>
</dbReference>
<dbReference type="AlphaFoldDB" id="A0A0M4SUC7"/>
<dbReference type="PATRIC" id="fig|199.248.peg.891"/>
<dbReference type="GeneID" id="28662534"/>
<evidence type="ECO:0000313" key="15">
    <source>
        <dbReference type="Proteomes" id="UP000066049"/>
    </source>
</evidence>
<feature type="binding site" evidence="9">
    <location>
        <position position="107"/>
    </location>
    <ligand>
        <name>FAD</name>
        <dbReference type="ChEBI" id="CHEBI:57692"/>
    </ligand>
</feature>
<dbReference type="InterPro" id="IPR036188">
    <property type="entry name" value="FAD/NAD-bd_sf"/>
</dbReference>
<name>A0A0M4SUC7_9BACT</name>
<dbReference type="PROSITE" id="PS00076">
    <property type="entry name" value="PYRIDINE_REDOX_1"/>
    <property type="match status" value="1"/>
</dbReference>
<dbReference type="EMBL" id="CP012541">
    <property type="protein sequence ID" value="ALF47541.1"/>
    <property type="molecule type" value="Genomic_DNA"/>
</dbReference>
<evidence type="ECO:0000256" key="10">
    <source>
        <dbReference type="PIRSR" id="PIRSR000350-4"/>
    </source>
</evidence>
<keyword evidence="5 11" id="KW-0560">Oxidoreductase</keyword>
<dbReference type="Pfam" id="PF02852">
    <property type="entry name" value="Pyr_redox_dim"/>
    <property type="match status" value="1"/>
</dbReference>
<evidence type="ECO:0000256" key="8">
    <source>
        <dbReference type="PIRSR" id="PIRSR000350-2"/>
    </source>
</evidence>
<dbReference type="PIRSF" id="PIRSF000350">
    <property type="entry name" value="Mercury_reductase_MerA"/>
    <property type="match status" value="1"/>
</dbReference>
<feature type="domain" description="FAD/NAD(P)-binding" evidence="13">
    <location>
        <begin position="3"/>
        <end position="300"/>
    </location>
</feature>
<protein>
    <submittedName>
        <fullName evidence="14">Pyridine nucleotide-disulfide oxidoreductase</fullName>
    </submittedName>
</protein>
<proteinExistence type="inferred from homology"/>
<dbReference type="GO" id="GO:0016668">
    <property type="term" value="F:oxidoreductase activity, acting on a sulfur group of donors, NAD(P) as acceptor"/>
    <property type="evidence" value="ECO:0007669"/>
    <property type="project" value="InterPro"/>
</dbReference>
<dbReference type="InterPro" id="IPR012999">
    <property type="entry name" value="Pyr_OxRdtase_I_AS"/>
</dbReference>
<evidence type="ECO:0000256" key="5">
    <source>
        <dbReference type="ARBA" id="ARBA00023002"/>
    </source>
</evidence>
<accession>A0A0M4SUC7</accession>
<feature type="binding site" evidence="9">
    <location>
        <position position="257"/>
    </location>
    <ligand>
        <name>NAD(+)</name>
        <dbReference type="ChEBI" id="CHEBI:57540"/>
    </ligand>
</feature>
<dbReference type="Gene3D" id="3.30.390.30">
    <property type="match status" value="1"/>
</dbReference>
<evidence type="ECO:0000256" key="7">
    <source>
        <dbReference type="ARBA" id="ARBA00023284"/>
    </source>
</evidence>
<dbReference type="InterPro" id="IPR016156">
    <property type="entry name" value="FAD/NAD-linked_Rdtase_dimer_sf"/>
</dbReference>
<dbReference type="PRINTS" id="PR00368">
    <property type="entry name" value="FADPNR"/>
</dbReference>
<evidence type="ECO:0000313" key="14">
    <source>
        <dbReference type="EMBL" id="ALF47541.1"/>
    </source>
</evidence>
<dbReference type="SUPFAM" id="SSF55424">
    <property type="entry name" value="FAD/NAD-linked reductases, dimerisation (C-terminal) domain"/>
    <property type="match status" value="1"/>
</dbReference>
<gene>
    <name evidence="14" type="ORF">CCON33237_0858</name>
</gene>
<dbReference type="Proteomes" id="UP000066049">
    <property type="component" value="Chromosome"/>
</dbReference>
<evidence type="ECO:0000256" key="9">
    <source>
        <dbReference type="PIRSR" id="PIRSR000350-3"/>
    </source>
</evidence>
<evidence type="ECO:0000256" key="4">
    <source>
        <dbReference type="ARBA" id="ARBA00022857"/>
    </source>
</evidence>
<dbReference type="RefSeq" id="WP_054196552.1">
    <property type="nucleotide sequence ID" value="NZ_CABMKQ010000060.1"/>
</dbReference>
<dbReference type="InterPro" id="IPR023753">
    <property type="entry name" value="FAD/NAD-binding_dom"/>
</dbReference>
<evidence type="ECO:0000256" key="3">
    <source>
        <dbReference type="ARBA" id="ARBA00022827"/>
    </source>
</evidence>
<evidence type="ECO:0000256" key="1">
    <source>
        <dbReference type="ARBA" id="ARBA00007532"/>
    </source>
</evidence>
<organism evidence="14 15">
    <name type="scientific">Campylobacter concisus</name>
    <dbReference type="NCBI Taxonomy" id="199"/>
    <lineage>
        <taxon>Bacteria</taxon>
        <taxon>Pseudomonadati</taxon>
        <taxon>Campylobacterota</taxon>
        <taxon>Epsilonproteobacteria</taxon>
        <taxon>Campylobacterales</taxon>
        <taxon>Campylobacteraceae</taxon>
        <taxon>Campylobacter</taxon>
    </lineage>
</organism>
<keyword evidence="6" id="KW-1015">Disulfide bond</keyword>
<keyword evidence="4" id="KW-0521">NADP</keyword>
<keyword evidence="9" id="KW-0547">Nucleotide-binding</keyword>
<dbReference type="PANTHER" id="PTHR43014:SF4">
    <property type="entry name" value="PYRIDINE NUCLEOTIDE-DISULFIDE OXIDOREDUCTASE RCLA-RELATED"/>
    <property type="match status" value="1"/>
</dbReference>
<keyword evidence="3 9" id="KW-0274">FAD</keyword>
<evidence type="ECO:0000256" key="11">
    <source>
        <dbReference type="RuleBase" id="RU003691"/>
    </source>
</evidence>
<reference evidence="15" key="1">
    <citation type="submission" date="2015-08" db="EMBL/GenBank/DDBJ databases">
        <title>Comparative genomics of the Campylobacter concisus group.</title>
        <authorList>
            <person name="Miller W.G."/>
            <person name="Yee E."/>
            <person name="Chapman M.H."/>
            <person name="Huynh S."/>
            <person name="Bono J.L."/>
            <person name="On S.L.W."/>
            <person name="St Leger J."/>
            <person name="Foster G."/>
            <person name="Parker C.T."/>
        </authorList>
    </citation>
    <scope>NUCLEOTIDE SEQUENCE [LARGE SCALE GENOMIC DNA]</scope>
    <source>
        <strain evidence="15">ATCC 33237</strain>
    </source>
</reference>
<dbReference type="SUPFAM" id="SSF51905">
    <property type="entry name" value="FAD/NAD(P)-binding domain"/>
    <property type="match status" value="1"/>
</dbReference>
<dbReference type="Pfam" id="PF07992">
    <property type="entry name" value="Pyr_redox_2"/>
    <property type="match status" value="1"/>
</dbReference>
<dbReference type="GO" id="GO:0003955">
    <property type="term" value="F:NAD(P)H dehydrogenase (quinone) activity"/>
    <property type="evidence" value="ECO:0007669"/>
    <property type="project" value="TreeGrafter"/>
</dbReference>
<evidence type="ECO:0000259" key="13">
    <source>
        <dbReference type="Pfam" id="PF07992"/>
    </source>
</evidence>
<feature type="binding site" evidence="9">
    <location>
        <position position="298"/>
    </location>
    <ligand>
        <name>FAD</name>
        <dbReference type="ChEBI" id="CHEBI:57692"/>
    </ligand>
</feature>
<feature type="active site" description="Proton acceptor" evidence="8">
    <location>
        <position position="432"/>
    </location>
</feature>
<feature type="domain" description="Pyridine nucleotide-disulphide oxidoreductase dimerisation" evidence="12">
    <location>
        <begin position="335"/>
        <end position="441"/>
    </location>
</feature>
<evidence type="ECO:0000256" key="2">
    <source>
        <dbReference type="ARBA" id="ARBA00022630"/>
    </source>
</evidence>
<comment type="similarity">
    <text evidence="1 11">Belongs to the class-I pyridine nucleotide-disulfide oxidoreductase family.</text>
</comment>
<keyword evidence="2 11" id="KW-0285">Flavoprotein</keyword>